<evidence type="ECO:0000313" key="1">
    <source>
        <dbReference type="EMBL" id="OAS24893.1"/>
    </source>
</evidence>
<accession>A0A179SD49</accession>
<reference evidence="1 2" key="1">
    <citation type="submission" date="2016-04" db="EMBL/GenBank/DDBJ databases">
        <authorList>
            <person name="Evans L.H."/>
            <person name="Alamgir A."/>
            <person name="Owens N."/>
            <person name="Weber N.D."/>
            <person name="Virtaneva K."/>
            <person name="Barbian K."/>
            <person name="Babar A."/>
            <person name="Rosenke K."/>
        </authorList>
    </citation>
    <scope>NUCLEOTIDE SEQUENCE [LARGE SCALE GENOMIC DNA]</scope>
    <source>
        <strain evidence="1 2">PMB02</strain>
    </source>
</reference>
<dbReference type="GO" id="GO:0003677">
    <property type="term" value="F:DNA binding"/>
    <property type="evidence" value="ECO:0007669"/>
    <property type="project" value="InterPro"/>
</dbReference>
<name>A0A179SD49_9HYPH</name>
<dbReference type="STRING" id="427683.A5481_12435"/>
<dbReference type="EMBL" id="LWHQ01000021">
    <property type="protein sequence ID" value="OAS24893.1"/>
    <property type="molecule type" value="Genomic_DNA"/>
</dbReference>
<dbReference type="OrthoDB" id="8420639at2"/>
<dbReference type="Proteomes" id="UP000078316">
    <property type="component" value="Unassembled WGS sequence"/>
</dbReference>
<dbReference type="SUPFAM" id="SSF47413">
    <property type="entry name" value="lambda repressor-like DNA-binding domains"/>
    <property type="match status" value="1"/>
</dbReference>
<dbReference type="Gene3D" id="1.10.260.40">
    <property type="entry name" value="lambda repressor-like DNA-binding domains"/>
    <property type="match status" value="1"/>
</dbReference>
<sequence>MTPDLLAVAGEALFGSEWRRALAAALGVDPRLVQRWAGGQREIPGTVAPALLALLGREASGLEGRALAMRRAAAAIAEAE</sequence>
<dbReference type="AlphaFoldDB" id="A0A179SD49"/>
<gene>
    <name evidence="1" type="ORF">A5481_12435</name>
</gene>
<dbReference type="InterPro" id="IPR010982">
    <property type="entry name" value="Lambda_DNA-bd_dom_sf"/>
</dbReference>
<dbReference type="RefSeq" id="WP_048434710.1">
    <property type="nucleotide sequence ID" value="NZ_LWHQ01000021.1"/>
</dbReference>
<protein>
    <submittedName>
        <fullName evidence="1">Uncharacterized protein</fullName>
    </submittedName>
</protein>
<evidence type="ECO:0000313" key="2">
    <source>
        <dbReference type="Proteomes" id="UP000078316"/>
    </source>
</evidence>
<comment type="caution">
    <text evidence="1">The sequence shown here is derived from an EMBL/GenBank/DDBJ whole genome shotgun (WGS) entry which is preliminary data.</text>
</comment>
<organism evidence="1 2">
    <name type="scientific">Methylobacterium platani</name>
    <dbReference type="NCBI Taxonomy" id="427683"/>
    <lineage>
        <taxon>Bacteria</taxon>
        <taxon>Pseudomonadati</taxon>
        <taxon>Pseudomonadota</taxon>
        <taxon>Alphaproteobacteria</taxon>
        <taxon>Hyphomicrobiales</taxon>
        <taxon>Methylobacteriaceae</taxon>
        <taxon>Methylobacterium</taxon>
    </lineage>
</organism>
<proteinExistence type="predicted"/>